<evidence type="ECO:0000256" key="7">
    <source>
        <dbReference type="ARBA" id="ARBA00022475"/>
    </source>
</evidence>
<evidence type="ECO:0000256" key="8">
    <source>
        <dbReference type="ARBA" id="ARBA00022692"/>
    </source>
</evidence>
<dbReference type="GO" id="GO:0036376">
    <property type="term" value="P:sodium ion export across plasma membrane"/>
    <property type="evidence" value="ECO:0007669"/>
    <property type="project" value="InterPro"/>
</dbReference>
<dbReference type="GO" id="GO:0015081">
    <property type="term" value="F:sodium ion transmembrane transporter activity"/>
    <property type="evidence" value="ECO:0007669"/>
    <property type="project" value="UniProtKB-UniRule"/>
</dbReference>
<comment type="subunit">
    <text evidence="5 16">Heterotrimer of an alpha, a beta and a gamma subunit.</text>
</comment>
<evidence type="ECO:0000256" key="10">
    <source>
        <dbReference type="ARBA" id="ARBA00022989"/>
    </source>
</evidence>
<dbReference type="InterPro" id="IPR005899">
    <property type="entry name" value="Na_pump_deCOase"/>
</dbReference>
<comment type="subcellular location">
    <subcellularLocation>
        <location evidence="3 16 17">Cell membrane</location>
        <topology evidence="3 16 17">Single-pass membrane protein</topology>
    </subcellularLocation>
</comment>
<keyword evidence="12 16" id="KW-0406">Ion transport</keyword>
<dbReference type="Pfam" id="PF04277">
    <property type="entry name" value="OAD_gamma"/>
    <property type="match status" value="1"/>
</dbReference>
<evidence type="ECO:0000313" key="18">
    <source>
        <dbReference type="EMBL" id="HAN29225.1"/>
    </source>
</evidence>
<gene>
    <name evidence="16" type="primary">oadG</name>
    <name evidence="18" type="ORF">DCP75_16195</name>
</gene>
<sequence length="87" mass="9461">MREDELFMQGVELMLFGVSAVVIFLSLLVLAIGLASQVILRFFPQPAESQAVAPRRTSAAAESSLDAERIAVITAAVHQHRQRGRNG</sequence>
<organism evidence="18 19">
    <name type="scientific">Haliea salexigens</name>
    <dbReference type="NCBI Taxonomy" id="287487"/>
    <lineage>
        <taxon>Bacteria</taxon>
        <taxon>Pseudomonadati</taxon>
        <taxon>Pseudomonadota</taxon>
        <taxon>Gammaproteobacteria</taxon>
        <taxon>Cellvibrionales</taxon>
        <taxon>Halieaceae</taxon>
        <taxon>Haliea</taxon>
    </lineage>
</organism>
<evidence type="ECO:0000256" key="13">
    <source>
        <dbReference type="ARBA" id="ARBA00023136"/>
    </source>
</evidence>
<evidence type="ECO:0000256" key="6">
    <source>
        <dbReference type="ARBA" id="ARBA00022448"/>
    </source>
</evidence>
<protein>
    <recommendedName>
        <fullName evidence="16">Probable oxaloacetate decarboxylase gamma chain</fullName>
        <ecNumber evidence="16">7.2.4.2</ecNumber>
    </recommendedName>
</protein>
<dbReference type="HAMAP" id="MF_00404">
    <property type="entry name" value="OadG"/>
    <property type="match status" value="1"/>
</dbReference>
<comment type="function">
    <text evidence="2 16 17">Catalyzes the decarboxylation of oxaloacetate coupled to Na(+) translocation.</text>
</comment>
<keyword evidence="7 16" id="KW-1003">Cell membrane</keyword>
<evidence type="ECO:0000256" key="5">
    <source>
        <dbReference type="ARBA" id="ARBA00011869"/>
    </source>
</evidence>
<dbReference type="AlphaFoldDB" id="A0A3C1KRC9"/>
<evidence type="ECO:0000256" key="15">
    <source>
        <dbReference type="ARBA" id="ARBA00048176"/>
    </source>
</evidence>
<keyword evidence="13 16" id="KW-0472">Membrane</keyword>
<proteinExistence type="inferred from homology"/>
<keyword evidence="14 16" id="KW-0739">Sodium transport</keyword>
<dbReference type="EMBL" id="DMND01000215">
    <property type="protein sequence ID" value="HAN29225.1"/>
    <property type="molecule type" value="Genomic_DNA"/>
</dbReference>
<reference evidence="18 19" key="1">
    <citation type="journal article" date="2018" name="Nat. Biotechnol.">
        <title>A standardized bacterial taxonomy based on genome phylogeny substantially revises the tree of life.</title>
        <authorList>
            <person name="Parks D.H."/>
            <person name="Chuvochina M."/>
            <person name="Waite D.W."/>
            <person name="Rinke C."/>
            <person name="Skarshewski A."/>
            <person name="Chaumeil P.A."/>
            <person name="Hugenholtz P."/>
        </authorList>
    </citation>
    <scope>NUCLEOTIDE SEQUENCE [LARGE SCALE GENOMIC DNA]</scope>
    <source>
        <strain evidence="18">UBA9158</strain>
    </source>
</reference>
<dbReference type="GO" id="GO:0015451">
    <property type="term" value="F:decarboxylation-driven active transmembrane transporter activity"/>
    <property type="evidence" value="ECO:0007669"/>
    <property type="project" value="UniProtKB-EC"/>
</dbReference>
<comment type="similarity">
    <text evidence="4 16 17">Belongs to the OadG family.</text>
</comment>
<dbReference type="GO" id="GO:0008948">
    <property type="term" value="F:oxaloacetate decarboxylase activity"/>
    <property type="evidence" value="ECO:0007669"/>
    <property type="project" value="UniProtKB-UniRule"/>
</dbReference>
<evidence type="ECO:0000256" key="9">
    <source>
        <dbReference type="ARBA" id="ARBA00022967"/>
    </source>
</evidence>
<comment type="catalytic activity">
    <reaction evidence="15 16 17">
        <text>oxaloacetate + 2 Na(+)(in) + H(+) = pyruvate + 2 Na(+)(out) + CO2</text>
        <dbReference type="Rhea" id="RHEA:57724"/>
        <dbReference type="ChEBI" id="CHEBI:15361"/>
        <dbReference type="ChEBI" id="CHEBI:15378"/>
        <dbReference type="ChEBI" id="CHEBI:16452"/>
        <dbReference type="ChEBI" id="CHEBI:16526"/>
        <dbReference type="ChEBI" id="CHEBI:29101"/>
        <dbReference type="EC" id="7.2.4.2"/>
    </reaction>
</comment>
<evidence type="ECO:0000256" key="16">
    <source>
        <dbReference type="HAMAP-Rule" id="MF_00404"/>
    </source>
</evidence>
<dbReference type="InterPro" id="IPR023424">
    <property type="entry name" value="OadG"/>
</dbReference>
<evidence type="ECO:0000256" key="2">
    <source>
        <dbReference type="ARBA" id="ARBA00003002"/>
    </source>
</evidence>
<evidence type="ECO:0000313" key="19">
    <source>
        <dbReference type="Proteomes" id="UP000259273"/>
    </source>
</evidence>
<evidence type="ECO:0000256" key="12">
    <source>
        <dbReference type="ARBA" id="ARBA00023065"/>
    </source>
</evidence>
<keyword evidence="10 16" id="KW-1133">Transmembrane helix</keyword>
<dbReference type="EC" id="7.2.4.2" evidence="16"/>
<dbReference type="Proteomes" id="UP000259273">
    <property type="component" value="Unassembled WGS sequence"/>
</dbReference>
<keyword evidence="9 16" id="KW-1278">Translocase</keyword>
<evidence type="ECO:0000256" key="17">
    <source>
        <dbReference type="RuleBase" id="RU004278"/>
    </source>
</evidence>
<accession>A0A3C1KRC9</accession>
<comment type="cofactor">
    <cofactor evidence="1 16 17">
        <name>Na(+)</name>
        <dbReference type="ChEBI" id="CHEBI:29101"/>
    </cofactor>
</comment>
<keyword evidence="11 16" id="KW-0915">Sodium</keyword>
<dbReference type="GO" id="GO:0005886">
    <property type="term" value="C:plasma membrane"/>
    <property type="evidence" value="ECO:0007669"/>
    <property type="project" value="UniProtKB-SubCell"/>
</dbReference>
<evidence type="ECO:0000256" key="3">
    <source>
        <dbReference type="ARBA" id="ARBA00004162"/>
    </source>
</evidence>
<keyword evidence="6 16" id="KW-0813">Transport</keyword>
<evidence type="ECO:0000256" key="14">
    <source>
        <dbReference type="ARBA" id="ARBA00023201"/>
    </source>
</evidence>
<dbReference type="STRING" id="1121937.GCA_000423125_01245"/>
<evidence type="ECO:0000256" key="1">
    <source>
        <dbReference type="ARBA" id="ARBA00001959"/>
    </source>
</evidence>
<evidence type="ECO:0000256" key="11">
    <source>
        <dbReference type="ARBA" id="ARBA00023053"/>
    </source>
</evidence>
<dbReference type="NCBIfam" id="TIGR01195">
    <property type="entry name" value="oadG_fam"/>
    <property type="match status" value="1"/>
</dbReference>
<comment type="caution">
    <text evidence="18">The sequence shown here is derived from an EMBL/GenBank/DDBJ whole genome shotgun (WGS) entry which is preliminary data.</text>
</comment>
<keyword evidence="8 16" id="KW-0812">Transmembrane</keyword>
<feature type="transmembrane region" description="Helical" evidence="16 17">
    <location>
        <begin position="13"/>
        <end position="35"/>
    </location>
</feature>
<name>A0A3C1KRC9_9GAMM</name>
<evidence type="ECO:0000256" key="4">
    <source>
        <dbReference type="ARBA" id="ARBA00005844"/>
    </source>
</evidence>